<proteinExistence type="predicted"/>
<evidence type="ECO:0000313" key="3">
    <source>
        <dbReference type="Proteomes" id="UP001392437"/>
    </source>
</evidence>
<sequence length="178" mass="20796">MQPILGGKMSTNNIDKQTFTYFPKLPPGIRAMVWREFLRCESRSRFIWANRWAPHLMPEAHLVSPLLKVTIESRVAALKFYTTKLDVYEIYLMGTKLPLYSVPTRLSYFPKGYLYLCVPEDRFKDKSDNPYRPMLIMRPELHLKRTFAKSEPEVGFLGLLTGEVFDEDPPFRELVTSV</sequence>
<dbReference type="AlphaFoldDB" id="A0AAW0RC46"/>
<dbReference type="Proteomes" id="UP001392437">
    <property type="component" value="Unassembled WGS sequence"/>
</dbReference>
<evidence type="ECO:0000259" key="1">
    <source>
        <dbReference type="Pfam" id="PF20150"/>
    </source>
</evidence>
<accession>A0AAW0RC46</accession>
<feature type="domain" description="2EXR" evidence="1">
    <location>
        <begin position="19"/>
        <end position="86"/>
    </location>
</feature>
<dbReference type="EMBL" id="JAQQWP010000001">
    <property type="protein sequence ID" value="KAK8132492.1"/>
    <property type="molecule type" value="Genomic_DNA"/>
</dbReference>
<name>A0AAW0RC46_9PEZI</name>
<comment type="caution">
    <text evidence="2">The sequence shown here is derived from an EMBL/GenBank/DDBJ whole genome shotgun (WGS) entry which is preliminary data.</text>
</comment>
<dbReference type="Pfam" id="PF20150">
    <property type="entry name" value="2EXR"/>
    <property type="match status" value="1"/>
</dbReference>
<reference evidence="2 3" key="1">
    <citation type="submission" date="2023-01" db="EMBL/GenBank/DDBJ databases">
        <title>Analysis of 21 Apiospora genomes using comparative genomics revels a genus with tremendous synthesis potential of carbohydrate active enzymes and secondary metabolites.</title>
        <authorList>
            <person name="Sorensen T."/>
        </authorList>
    </citation>
    <scope>NUCLEOTIDE SEQUENCE [LARGE SCALE GENOMIC DNA]</scope>
    <source>
        <strain evidence="2 3">CBS 117206</strain>
    </source>
</reference>
<evidence type="ECO:0000313" key="2">
    <source>
        <dbReference type="EMBL" id="KAK8132492.1"/>
    </source>
</evidence>
<organism evidence="2 3">
    <name type="scientific">Apiospora kogelbergensis</name>
    <dbReference type="NCBI Taxonomy" id="1337665"/>
    <lineage>
        <taxon>Eukaryota</taxon>
        <taxon>Fungi</taxon>
        <taxon>Dikarya</taxon>
        <taxon>Ascomycota</taxon>
        <taxon>Pezizomycotina</taxon>
        <taxon>Sordariomycetes</taxon>
        <taxon>Xylariomycetidae</taxon>
        <taxon>Amphisphaeriales</taxon>
        <taxon>Apiosporaceae</taxon>
        <taxon>Apiospora</taxon>
    </lineage>
</organism>
<gene>
    <name evidence="2" type="ORF">PG999_000665</name>
</gene>
<dbReference type="InterPro" id="IPR045518">
    <property type="entry name" value="2EXR"/>
</dbReference>
<protein>
    <recommendedName>
        <fullName evidence="1">2EXR domain-containing protein</fullName>
    </recommendedName>
</protein>
<keyword evidence="3" id="KW-1185">Reference proteome</keyword>